<feature type="non-terminal residue" evidence="1">
    <location>
        <position position="1"/>
    </location>
</feature>
<dbReference type="EMBL" id="BKCJ011018997">
    <property type="protein sequence ID" value="GFC68200.1"/>
    <property type="molecule type" value="Genomic_DNA"/>
</dbReference>
<organism evidence="1">
    <name type="scientific">Tanacetum cinerariifolium</name>
    <name type="common">Dalmatian daisy</name>
    <name type="synonym">Chrysanthemum cinerariifolium</name>
    <dbReference type="NCBI Taxonomy" id="118510"/>
    <lineage>
        <taxon>Eukaryota</taxon>
        <taxon>Viridiplantae</taxon>
        <taxon>Streptophyta</taxon>
        <taxon>Embryophyta</taxon>
        <taxon>Tracheophyta</taxon>
        <taxon>Spermatophyta</taxon>
        <taxon>Magnoliopsida</taxon>
        <taxon>eudicotyledons</taxon>
        <taxon>Gunneridae</taxon>
        <taxon>Pentapetalae</taxon>
        <taxon>asterids</taxon>
        <taxon>campanulids</taxon>
        <taxon>Asterales</taxon>
        <taxon>Asteraceae</taxon>
        <taxon>Asteroideae</taxon>
        <taxon>Anthemideae</taxon>
        <taxon>Anthemidinae</taxon>
        <taxon>Tanacetum</taxon>
    </lineage>
</organism>
<accession>A0A699QG10</accession>
<evidence type="ECO:0000313" key="1">
    <source>
        <dbReference type="EMBL" id="GFC68200.1"/>
    </source>
</evidence>
<protein>
    <submittedName>
        <fullName evidence="1">Uncharacterized protein</fullName>
    </submittedName>
</protein>
<dbReference type="AlphaFoldDB" id="A0A699QG10"/>
<comment type="caution">
    <text evidence="1">The sequence shown here is derived from an EMBL/GenBank/DDBJ whole genome shotgun (WGS) entry which is preliminary data.</text>
</comment>
<sequence length="65" mass="7292">IPPTTIPSIILENLPTFNFEAEVLSRSSHSSRTSYVIAVDLSEMELNKILIEKMEGNKSIQQSDE</sequence>
<name>A0A699QG10_TANCI</name>
<reference evidence="1" key="1">
    <citation type="journal article" date="2019" name="Sci. Rep.">
        <title>Draft genome of Tanacetum cinerariifolium, the natural source of mosquito coil.</title>
        <authorList>
            <person name="Yamashiro T."/>
            <person name="Shiraishi A."/>
            <person name="Satake H."/>
            <person name="Nakayama K."/>
        </authorList>
    </citation>
    <scope>NUCLEOTIDE SEQUENCE</scope>
</reference>
<proteinExistence type="predicted"/>
<gene>
    <name evidence="1" type="ORF">Tci_840170</name>
</gene>